<dbReference type="SUPFAM" id="SSF53041">
    <property type="entry name" value="Resolvase-like"/>
    <property type="match status" value="1"/>
</dbReference>
<evidence type="ECO:0000259" key="7">
    <source>
        <dbReference type="PROSITE" id="PS51737"/>
    </source>
</evidence>
<dbReference type="PROSITE" id="PS51736">
    <property type="entry name" value="RECOMBINASES_3"/>
    <property type="match status" value="1"/>
</dbReference>
<dbReference type="CDD" id="cd00338">
    <property type="entry name" value="Ser_Recombinase"/>
    <property type="match status" value="1"/>
</dbReference>
<dbReference type="PROSITE" id="PS00397">
    <property type="entry name" value="RECOMBINASES_1"/>
    <property type="match status" value="1"/>
</dbReference>
<accession>A0A0S4QEG9</accession>
<dbReference type="Gene3D" id="3.40.50.1390">
    <property type="entry name" value="Resolvase, N-terminal catalytic domain"/>
    <property type="match status" value="1"/>
</dbReference>
<dbReference type="InterPro" id="IPR006118">
    <property type="entry name" value="Recombinase_CS"/>
</dbReference>
<keyword evidence="2" id="KW-0238">DNA-binding</keyword>
<reference evidence="9" key="1">
    <citation type="submission" date="2015-11" db="EMBL/GenBank/DDBJ databases">
        <authorList>
            <person name="Varghese N."/>
        </authorList>
    </citation>
    <scope>NUCLEOTIDE SEQUENCE [LARGE SCALE GENOMIC DNA]</scope>
    <source>
        <strain evidence="9">DSM 45899</strain>
    </source>
</reference>
<dbReference type="SMART" id="SM00857">
    <property type="entry name" value="Resolvase"/>
    <property type="match status" value="1"/>
</dbReference>
<evidence type="ECO:0000256" key="4">
    <source>
        <dbReference type="PIRSR" id="PIRSR606118-50"/>
    </source>
</evidence>
<dbReference type="PROSITE" id="PS51737">
    <property type="entry name" value="RECOMBINASE_DNA_BIND"/>
    <property type="match status" value="1"/>
</dbReference>
<dbReference type="AlphaFoldDB" id="A0A0S4QEG9"/>
<dbReference type="RefSeq" id="WP_165615413.1">
    <property type="nucleotide sequence ID" value="NZ_FAOZ01000001.1"/>
</dbReference>
<gene>
    <name evidence="8" type="ORF">Ga0074812_101107</name>
</gene>
<evidence type="ECO:0000313" key="9">
    <source>
        <dbReference type="Proteomes" id="UP000198802"/>
    </source>
</evidence>
<dbReference type="InterPro" id="IPR038109">
    <property type="entry name" value="DNA_bind_recomb_sf"/>
</dbReference>
<organism evidence="8 9">
    <name type="scientific">Parafrankia irregularis</name>
    <dbReference type="NCBI Taxonomy" id="795642"/>
    <lineage>
        <taxon>Bacteria</taxon>
        <taxon>Bacillati</taxon>
        <taxon>Actinomycetota</taxon>
        <taxon>Actinomycetes</taxon>
        <taxon>Frankiales</taxon>
        <taxon>Frankiaceae</taxon>
        <taxon>Parafrankia</taxon>
    </lineage>
</organism>
<dbReference type="PANTHER" id="PTHR30461">
    <property type="entry name" value="DNA-INVERTASE FROM LAMBDOID PROPHAGE"/>
    <property type="match status" value="1"/>
</dbReference>
<feature type="domain" description="Resolvase/invertase-type recombinase catalytic" evidence="6">
    <location>
        <begin position="2"/>
        <end position="154"/>
    </location>
</feature>
<keyword evidence="9" id="KW-1185">Reference proteome</keyword>
<dbReference type="InterPro" id="IPR011109">
    <property type="entry name" value="DNA_bind_recombinase_dom"/>
</dbReference>
<dbReference type="InterPro" id="IPR006119">
    <property type="entry name" value="Resolv_N"/>
</dbReference>
<dbReference type="GO" id="GO:0003677">
    <property type="term" value="F:DNA binding"/>
    <property type="evidence" value="ECO:0007669"/>
    <property type="project" value="UniProtKB-KW"/>
</dbReference>
<dbReference type="Proteomes" id="UP000198802">
    <property type="component" value="Unassembled WGS sequence"/>
</dbReference>
<dbReference type="Pfam" id="PF07508">
    <property type="entry name" value="Recombinase"/>
    <property type="match status" value="1"/>
</dbReference>
<dbReference type="InterPro" id="IPR050639">
    <property type="entry name" value="SSR_resolvase"/>
</dbReference>
<evidence type="ECO:0000256" key="5">
    <source>
        <dbReference type="PROSITE-ProRule" id="PRU10137"/>
    </source>
</evidence>
<evidence type="ECO:0000256" key="2">
    <source>
        <dbReference type="ARBA" id="ARBA00023125"/>
    </source>
</evidence>
<evidence type="ECO:0000313" key="8">
    <source>
        <dbReference type="EMBL" id="CUU53609.1"/>
    </source>
</evidence>
<feature type="active site" description="O-(5'-phospho-DNA)-serine intermediate" evidence="4 5">
    <location>
        <position position="10"/>
    </location>
</feature>
<sequence length="231" mass="25611">MRVIAYIRVSTEKQLDGYGLDVQRDAVRAWARTNGHRLVLIFTEEGVSGKLEERPALAEALRALKDGQADGIVVPKLDRLARDLVVQEQLIAEVWRMGATVFSAVASEADYLVDDPADPSRKLIRQVLGAVSEYERAMIALRLRSGRARKAASGGYAYGAPAYGQKAVDKELTEDTREQDALARMIELADDGKSLREICAELEKEGHRPKRGDRWHPTTVNRCLTRARAAA</sequence>
<dbReference type="GO" id="GO:0000150">
    <property type="term" value="F:DNA strand exchange activity"/>
    <property type="evidence" value="ECO:0007669"/>
    <property type="project" value="InterPro"/>
</dbReference>
<proteinExistence type="predicted"/>
<evidence type="ECO:0000256" key="3">
    <source>
        <dbReference type="ARBA" id="ARBA00023172"/>
    </source>
</evidence>
<dbReference type="EMBL" id="FAOZ01000001">
    <property type="protein sequence ID" value="CUU53609.1"/>
    <property type="molecule type" value="Genomic_DNA"/>
</dbReference>
<dbReference type="GO" id="GO:0015074">
    <property type="term" value="P:DNA integration"/>
    <property type="evidence" value="ECO:0007669"/>
    <property type="project" value="UniProtKB-KW"/>
</dbReference>
<feature type="domain" description="Recombinase" evidence="7">
    <location>
        <begin position="162"/>
        <end position="231"/>
    </location>
</feature>
<name>A0A0S4QEG9_9ACTN</name>
<evidence type="ECO:0000259" key="6">
    <source>
        <dbReference type="PROSITE" id="PS51736"/>
    </source>
</evidence>
<evidence type="ECO:0000256" key="1">
    <source>
        <dbReference type="ARBA" id="ARBA00022908"/>
    </source>
</evidence>
<protein>
    <submittedName>
        <fullName evidence="8">Site-specific DNA recombinase</fullName>
    </submittedName>
</protein>
<keyword evidence="3" id="KW-0233">DNA recombination</keyword>
<dbReference type="InterPro" id="IPR036162">
    <property type="entry name" value="Resolvase-like_N_sf"/>
</dbReference>
<dbReference type="PANTHER" id="PTHR30461:SF23">
    <property type="entry name" value="DNA RECOMBINASE-RELATED"/>
    <property type="match status" value="1"/>
</dbReference>
<dbReference type="Pfam" id="PF00239">
    <property type="entry name" value="Resolvase"/>
    <property type="match status" value="1"/>
</dbReference>
<keyword evidence="1" id="KW-0229">DNA integration</keyword>
<dbReference type="Gene3D" id="3.90.1750.20">
    <property type="entry name" value="Putative Large Serine Recombinase, Chain B, Domain 2"/>
    <property type="match status" value="1"/>
</dbReference>